<gene>
    <name evidence="1" type="ORF">BV25DRAFT_1792230</name>
</gene>
<reference evidence="1" key="1">
    <citation type="submission" date="2021-03" db="EMBL/GenBank/DDBJ databases">
        <authorList>
            <consortium name="DOE Joint Genome Institute"/>
            <person name="Ahrendt S."/>
            <person name="Looney B.P."/>
            <person name="Miyauchi S."/>
            <person name="Morin E."/>
            <person name="Drula E."/>
            <person name="Courty P.E."/>
            <person name="Chicoki N."/>
            <person name="Fauchery L."/>
            <person name="Kohler A."/>
            <person name="Kuo A."/>
            <person name="Labutti K."/>
            <person name="Pangilinan J."/>
            <person name="Lipzen A."/>
            <person name="Riley R."/>
            <person name="Andreopoulos W."/>
            <person name="He G."/>
            <person name="Johnson J."/>
            <person name="Barry K.W."/>
            <person name="Grigoriev I.V."/>
            <person name="Nagy L."/>
            <person name="Hibbett D."/>
            <person name="Henrissat B."/>
            <person name="Matheny P.B."/>
            <person name="Labbe J."/>
            <person name="Martin F."/>
        </authorList>
    </citation>
    <scope>NUCLEOTIDE SEQUENCE</scope>
    <source>
        <strain evidence="1">HHB10654</strain>
    </source>
</reference>
<comment type="caution">
    <text evidence="1">The sequence shown here is derived from an EMBL/GenBank/DDBJ whole genome shotgun (WGS) entry which is preliminary data.</text>
</comment>
<evidence type="ECO:0000313" key="2">
    <source>
        <dbReference type="Proteomes" id="UP000814140"/>
    </source>
</evidence>
<dbReference type="Proteomes" id="UP000814140">
    <property type="component" value="Unassembled WGS sequence"/>
</dbReference>
<sequence>MSSIPRHYSHSNSFLSIAGTASSTSIPATPPAPQRPHPPTPALSFQSSVHSHQTPGAASLLPSPYNTRRLLMPTVRAPAPPSIPKSPKIKPTTSTARREHDVGAEWFGKAGVRFEVVQEQLEIEGYQIYAVEKWCVAVTERTRPVTTLAVYTGDAAHKITVTALSPWAHLAPTEAQIEWDRVLRDLRQAGARPRETEQGTLMVTSLANFRSDYTIVHIPSGFFLEARERLYTNINLLRMGCSGRMALTLEEPGDTTKDRFIGMYRMDDKIRAPEMFGTTILELVKLIQAALAIFGMFELAPEERNGLLCDATVDGIQRWVTEIGEPAMGVEPSERVADPVVVCALLSQVSAVRNKLHALGFGQFIPKDPFMDPQRFLVAVQNFHASRLFAPASPPTSSPPPFLTDDTLDALDAAYDKSRATEPYKVHRVLLNKLDDSHVTEATADVAAFIRFVEARAAKEGVPSLRWLWTGRKREKERVWSDGEEEGPGREKDRDRTGVEAGPGEDLLTGEDGEYKVFGGRGKRVQKKIESWTGLNRGKKHSADFSHGEHHHHRHLHKHHRRYESQGQTIVPQVVVSREPAEEEEILSSGQVSPISPAETHNLLGAALPTAQSSTANLSDYDRRVSEFNHRRPWKPTQFRVTSWSDPRSAKDEDGLTGSTSSIAGRLGSAPGHAREETIKVEDVMAHRRRRQRYGYGLERRRSFDDADSLRKMRVLPIERMKIDVDLCGQLLIMRRREAHLAGVVSTLHVLTSRLSATNARLREDYHAHQAALGDAEARAKVIAEVDAARATADAMLQETRALSYEAAQFTVPHLWHGVAPQRQKVLALRAKVFDAGRRAPGAHGRFSHVQWMLDGRERLVDRTGRTPEEVEEEMGLPEGAIEEEEEDVVVREAMKPSWLLKMLESWGTRWGAGRKKSSAGMAPPREAKSPEPEGKRSMESVASADGSDARAASPTFHSAEGSDEG</sequence>
<keyword evidence="2" id="KW-1185">Reference proteome</keyword>
<reference evidence="1" key="2">
    <citation type="journal article" date="2022" name="New Phytol.">
        <title>Evolutionary transition to the ectomycorrhizal habit in the genomes of a hyperdiverse lineage of mushroom-forming fungi.</title>
        <authorList>
            <person name="Looney B."/>
            <person name="Miyauchi S."/>
            <person name="Morin E."/>
            <person name="Drula E."/>
            <person name="Courty P.E."/>
            <person name="Kohler A."/>
            <person name="Kuo A."/>
            <person name="LaButti K."/>
            <person name="Pangilinan J."/>
            <person name="Lipzen A."/>
            <person name="Riley R."/>
            <person name="Andreopoulos W."/>
            <person name="He G."/>
            <person name="Johnson J."/>
            <person name="Nolan M."/>
            <person name="Tritt A."/>
            <person name="Barry K.W."/>
            <person name="Grigoriev I.V."/>
            <person name="Nagy L.G."/>
            <person name="Hibbett D."/>
            <person name="Henrissat B."/>
            <person name="Matheny P.B."/>
            <person name="Labbe J."/>
            <person name="Martin F.M."/>
        </authorList>
    </citation>
    <scope>NUCLEOTIDE SEQUENCE</scope>
    <source>
        <strain evidence="1">HHB10654</strain>
    </source>
</reference>
<organism evidence="1 2">
    <name type="scientific">Artomyces pyxidatus</name>
    <dbReference type="NCBI Taxonomy" id="48021"/>
    <lineage>
        <taxon>Eukaryota</taxon>
        <taxon>Fungi</taxon>
        <taxon>Dikarya</taxon>
        <taxon>Basidiomycota</taxon>
        <taxon>Agaricomycotina</taxon>
        <taxon>Agaricomycetes</taxon>
        <taxon>Russulales</taxon>
        <taxon>Auriscalpiaceae</taxon>
        <taxon>Artomyces</taxon>
    </lineage>
</organism>
<proteinExistence type="predicted"/>
<accession>A0ACB8TKG3</accession>
<protein>
    <submittedName>
        <fullName evidence="1">Uncharacterized protein</fullName>
    </submittedName>
</protein>
<evidence type="ECO:0000313" key="1">
    <source>
        <dbReference type="EMBL" id="KAI0068856.1"/>
    </source>
</evidence>
<dbReference type="EMBL" id="MU277187">
    <property type="protein sequence ID" value="KAI0068856.1"/>
    <property type="molecule type" value="Genomic_DNA"/>
</dbReference>
<name>A0ACB8TKG3_9AGAM</name>